<keyword evidence="6" id="KW-1185">Reference proteome</keyword>
<dbReference type="RefSeq" id="WP_011767107.1">
    <property type="nucleotide sequence ID" value="NC_008702.1"/>
</dbReference>
<name>A1KAZ4_AZOSB</name>
<dbReference type="Proteomes" id="UP000002588">
    <property type="component" value="Chromosome"/>
</dbReference>
<feature type="signal peptide" evidence="4">
    <location>
        <begin position="1"/>
        <end position="20"/>
    </location>
</feature>
<feature type="chain" id="PRO_5002635419" evidence="4">
    <location>
        <begin position="21"/>
        <end position="322"/>
    </location>
</feature>
<evidence type="ECO:0000313" key="5">
    <source>
        <dbReference type="EMBL" id="CAL96000.1"/>
    </source>
</evidence>
<dbReference type="SUPFAM" id="SSF53850">
    <property type="entry name" value="Periplasmic binding protein-like II"/>
    <property type="match status" value="1"/>
</dbReference>
<protein>
    <submittedName>
        <fullName evidence="5">Aliphatic sulfonates binding protein</fullName>
    </submittedName>
</protein>
<dbReference type="AlphaFoldDB" id="A1KAZ4"/>
<organism evidence="5 6">
    <name type="scientific">Azoarcus sp. (strain BH72)</name>
    <dbReference type="NCBI Taxonomy" id="418699"/>
    <lineage>
        <taxon>Bacteria</taxon>
        <taxon>Pseudomonadati</taxon>
        <taxon>Pseudomonadota</taxon>
        <taxon>Betaproteobacteria</taxon>
        <taxon>Rhodocyclales</taxon>
        <taxon>Zoogloeaceae</taxon>
        <taxon>Azoarcus</taxon>
    </lineage>
</organism>
<reference evidence="5 6" key="1">
    <citation type="journal article" date="2006" name="Nat. Biotechnol.">
        <title>Complete genome of the mutualistic, N2-fixing grass endophyte Azoarcus sp. strain BH72.</title>
        <authorList>
            <person name="Krause A."/>
            <person name="Ramakumar A."/>
            <person name="Bartels D."/>
            <person name="Battistoni F."/>
            <person name="Bekel T."/>
            <person name="Boch J."/>
            <person name="Boehm M."/>
            <person name="Friedrich F."/>
            <person name="Hurek T."/>
            <person name="Krause L."/>
            <person name="Linke B."/>
            <person name="McHardy A.C."/>
            <person name="Sarkar A."/>
            <person name="Schneiker S."/>
            <person name="Syed A.A."/>
            <person name="Thauer R."/>
            <person name="Vorhoelter F.-J."/>
            <person name="Weidner S."/>
            <person name="Puehler A."/>
            <person name="Reinhold-Hurek B."/>
            <person name="Kaiser O."/>
            <person name="Goesmann A."/>
        </authorList>
    </citation>
    <scope>NUCLEOTIDE SEQUENCE [LARGE SCALE GENOMIC DNA]</scope>
    <source>
        <strain evidence="5 6">BH72</strain>
    </source>
</reference>
<dbReference type="PANTHER" id="PTHR30024:SF47">
    <property type="entry name" value="TAURINE-BINDING PERIPLASMIC PROTEIN"/>
    <property type="match status" value="1"/>
</dbReference>
<accession>A1KAZ4</accession>
<evidence type="ECO:0000256" key="4">
    <source>
        <dbReference type="SAM" id="SignalP"/>
    </source>
</evidence>
<dbReference type="EMBL" id="AM406670">
    <property type="protein sequence ID" value="CAL96000.1"/>
    <property type="molecule type" value="Genomic_DNA"/>
</dbReference>
<evidence type="ECO:0000313" key="6">
    <source>
        <dbReference type="Proteomes" id="UP000002588"/>
    </source>
</evidence>
<dbReference type="GO" id="GO:0042597">
    <property type="term" value="C:periplasmic space"/>
    <property type="evidence" value="ECO:0007669"/>
    <property type="project" value="UniProtKB-SubCell"/>
</dbReference>
<keyword evidence="3 4" id="KW-0732">Signal</keyword>
<evidence type="ECO:0000256" key="3">
    <source>
        <dbReference type="ARBA" id="ARBA00022729"/>
    </source>
</evidence>
<dbReference type="PANTHER" id="PTHR30024">
    <property type="entry name" value="ALIPHATIC SULFONATES-BINDING PROTEIN-RELATED"/>
    <property type="match status" value="1"/>
</dbReference>
<dbReference type="Pfam" id="PF13379">
    <property type="entry name" value="NMT1_2"/>
    <property type="match status" value="1"/>
</dbReference>
<dbReference type="STRING" id="62928.azo3384"/>
<evidence type="ECO:0000256" key="1">
    <source>
        <dbReference type="ARBA" id="ARBA00004418"/>
    </source>
</evidence>
<dbReference type="PROSITE" id="PS51257">
    <property type="entry name" value="PROKAR_LIPOPROTEIN"/>
    <property type="match status" value="1"/>
</dbReference>
<comment type="similarity">
    <text evidence="2">Belongs to the bacterial solute-binding protein SsuA/TauA family.</text>
</comment>
<dbReference type="KEGG" id="aoa:dqs_3523"/>
<gene>
    <name evidence="5" type="ordered locus">azo3384</name>
</gene>
<dbReference type="HOGENOM" id="CLU_028871_3_2_4"/>
<dbReference type="eggNOG" id="COG0715">
    <property type="taxonomic scope" value="Bacteria"/>
</dbReference>
<dbReference type="Gene3D" id="3.40.190.10">
    <property type="entry name" value="Periplasmic binding protein-like II"/>
    <property type="match status" value="2"/>
</dbReference>
<dbReference type="OrthoDB" id="9815602at2"/>
<proteinExistence type="inferred from homology"/>
<sequence length="322" mass="34485">MRRRRFLQSMLMPALPVALAQGCALREDPLRIGANLWPGYSPLRLAVATGALAPEVAVVLDFPNSSMVLTAFRNGAVDAAALTLDEVVLLAANDQAPRVILVFDFSDGADVVIARGELRRLDGLRGKRIGVETEALGAYLVARALERVGLTLAEVDIVPLPVDRHEAAFESGQVDAVVTFEPVRSRLLAMGGRQLFSSSEIPGEVVDVLVVRAETLARRRADLQTVVNGYFGGRALALSQPDEAVRLLGPRAGAEPESYRAALALMNLPDAATNRRLLAGRGEGLSATLERLAQTMVALRSIEQVPPLGHLLVPDLVNGVRE</sequence>
<comment type="subcellular location">
    <subcellularLocation>
        <location evidence="1">Periplasm</location>
    </subcellularLocation>
</comment>
<evidence type="ECO:0000256" key="2">
    <source>
        <dbReference type="ARBA" id="ARBA00010742"/>
    </source>
</evidence>
<dbReference type="KEGG" id="azo:azo3384"/>